<reference evidence="1" key="1">
    <citation type="journal article" date="2014" name="Int. J. Syst. Evol. Microbiol.">
        <title>Complete genome sequence of Corynebacterium casei LMG S-19264T (=DSM 44701T), isolated from a smear-ripened cheese.</title>
        <authorList>
            <consortium name="US DOE Joint Genome Institute (JGI-PGF)"/>
            <person name="Walter F."/>
            <person name="Albersmeier A."/>
            <person name="Kalinowski J."/>
            <person name="Ruckert C."/>
        </authorList>
    </citation>
    <scope>NUCLEOTIDE SEQUENCE</scope>
    <source>
        <strain evidence="1">JCM 3302</strain>
    </source>
</reference>
<dbReference type="EMBL" id="BNBC01000003">
    <property type="protein sequence ID" value="GHE59983.1"/>
    <property type="molecule type" value="Genomic_DNA"/>
</dbReference>
<dbReference type="RefSeq" id="WP_229903358.1">
    <property type="nucleotide sequence ID" value="NZ_BNBC01000003.1"/>
</dbReference>
<dbReference type="AlphaFoldDB" id="A0A918ZM22"/>
<accession>A0A918ZM22</accession>
<sequence>MVLVAHPSLLRELIERCERLSRRVASGGGSDTARQLEDAAYTLCVVTGTRRLDAALFVARRQLADAMARQQPRR</sequence>
<dbReference type="Pfam" id="PF17196">
    <property type="entry name" value="DUF5133"/>
    <property type="match status" value="1"/>
</dbReference>
<comment type="caution">
    <text evidence="1">The sequence shown here is derived from an EMBL/GenBank/DDBJ whole genome shotgun (WGS) entry which is preliminary data.</text>
</comment>
<reference evidence="1" key="2">
    <citation type="submission" date="2020-09" db="EMBL/GenBank/DDBJ databases">
        <authorList>
            <person name="Sun Q."/>
            <person name="Ohkuma M."/>
        </authorList>
    </citation>
    <scope>NUCLEOTIDE SEQUENCE</scope>
    <source>
        <strain evidence="1">JCM 3302</strain>
    </source>
</reference>
<evidence type="ECO:0008006" key="3">
    <source>
        <dbReference type="Google" id="ProtNLM"/>
    </source>
</evidence>
<keyword evidence="2" id="KW-1185">Reference proteome</keyword>
<evidence type="ECO:0000313" key="1">
    <source>
        <dbReference type="EMBL" id="GHE59983.1"/>
    </source>
</evidence>
<dbReference type="InterPro" id="IPR033457">
    <property type="entry name" value="DUF5133"/>
</dbReference>
<name>A0A918ZM22_9ACTN</name>
<evidence type="ECO:0000313" key="2">
    <source>
        <dbReference type="Proteomes" id="UP000641386"/>
    </source>
</evidence>
<gene>
    <name evidence="1" type="ORF">GCM10014715_11700</name>
</gene>
<protein>
    <recommendedName>
        <fullName evidence="3">DUF5133 domain-containing protein</fullName>
    </recommendedName>
</protein>
<proteinExistence type="predicted"/>
<organism evidence="1 2">
    <name type="scientific">Streptomyces spiralis</name>
    <dbReference type="NCBI Taxonomy" id="66376"/>
    <lineage>
        <taxon>Bacteria</taxon>
        <taxon>Bacillati</taxon>
        <taxon>Actinomycetota</taxon>
        <taxon>Actinomycetes</taxon>
        <taxon>Kitasatosporales</taxon>
        <taxon>Streptomycetaceae</taxon>
        <taxon>Streptomyces</taxon>
    </lineage>
</organism>
<dbReference type="Proteomes" id="UP000641386">
    <property type="component" value="Unassembled WGS sequence"/>
</dbReference>